<name>A0A5B7FEJ4_PORTR</name>
<dbReference type="Proteomes" id="UP000324222">
    <property type="component" value="Unassembled WGS sequence"/>
</dbReference>
<protein>
    <submittedName>
        <fullName evidence="1">Uncharacterized protein</fullName>
    </submittedName>
</protein>
<dbReference type="AlphaFoldDB" id="A0A5B7FEJ4"/>
<comment type="caution">
    <text evidence="1">The sequence shown here is derived from an EMBL/GenBank/DDBJ whole genome shotgun (WGS) entry which is preliminary data.</text>
</comment>
<proteinExistence type="predicted"/>
<organism evidence="1 2">
    <name type="scientific">Portunus trituberculatus</name>
    <name type="common">Swimming crab</name>
    <name type="synonym">Neptunus trituberculatus</name>
    <dbReference type="NCBI Taxonomy" id="210409"/>
    <lineage>
        <taxon>Eukaryota</taxon>
        <taxon>Metazoa</taxon>
        <taxon>Ecdysozoa</taxon>
        <taxon>Arthropoda</taxon>
        <taxon>Crustacea</taxon>
        <taxon>Multicrustacea</taxon>
        <taxon>Malacostraca</taxon>
        <taxon>Eumalacostraca</taxon>
        <taxon>Eucarida</taxon>
        <taxon>Decapoda</taxon>
        <taxon>Pleocyemata</taxon>
        <taxon>Brachyura</taxon>
        <taxon>Eubrachyura</taxon>
        <taxon>Portunoidea</taxon>
        <taxon>Portunidae</taxon>
        <taxon>Portuninae</taxon>
        <taxon>Portunus</taxon>
    </lineage>
</organism>
<keyword evidence="2" id="KW-1185">Reference proteome</keyword>
<evidence type="ECO:0000313" key="2">
    <source>
        <dbReference type="Proteomes" id="UP000324222"/>
    </source>
</evidence>
<sequence>MIFSLLHKKKSVLQLATHPFINRKFQNLSKSYSPRNFWHLAKYISNNFTSSSIPPLFHTDGTTAISSVPKAELFSQTFAKKVLSLIVSCLQSKFFVMIFSMLPPP</sequence>
<dbReference type="EMBL" id="VSRR010005861">
    <property type="protein sequence ID" value="MPC43513.1"/>
    <property type="molecule type" value="Genomic_DNA"/>
</dbReference>
<evidence type="ECO:0000313" key="1">
    <source>
        <dbReference type="EMBL" id="MPC43513.1"/>
    </source>
</evidence>
<accession>A0A5B7FEJ4</accession>
<reference evidence="1 2" key="1">
    <citation type="submission" date="2019-05" db="EMBL/GenBank/DDBJ databases">
        <title>Another draft genome of Portunus trituberculatus and its Hox gene families provides insights of decapod evolution.</title>
        <authorList>
            <person name="Jeong J.-H."/>
            <person name="Song I."/>
            <person name="Kim S."/>
            <person name="Choi T."/>
            <person name="Kim D."/>
            <person name="Ryu S."/>
            <person name="Kim W."/>
        </authorList>
    </citation>
    <scope>NUCLEOTIDE SEQUENCE [LARGE SCALE GENOMIC DNA]</scope>
    <source>
        <tissue evidence="1">Muscle</tissue>
    </source>
</reference>
<gene>
    <name evidence="1" type="ORF">E2C01_037162</name>
</gene>